<accession>A0AAE5YJ22</accession>
<reference evidence="2 4" key="1">
    <citation type="submission" date="2019-02" db="EMBL/GenBank/DDBJ databases">
        <title>Use of ANI for Rapid Identification of Enteric Bacteria.</title>
        <authorList>
            <person name="Pruckler J."/>
            <person name="Lane C."/>
            <person name="Aubert R."/>
        </authorList>
    </citation>
    <scope>NUCLEOTIDE SEQUENCE [LARGE SCALE GENOMIC DNA]</scope>
    <source>
        <strain evidence="2 4">2014D-0083</strain>
    </source>
</reference>
<sequence length="209" mass="24484">MKILFLLFIVSFSYANIYETLNDFAYNKQNSINLYSKEATILELKKDKKSCVDIVLSDKKAYILKKYDSCKDVNEATLNEYLNTNFMSLYLKDLTSMRKELSEIKNIMRDFMVYYTLNHSFANDLKLLSKSGKIHALNLDKNTGGKILYKVNNQDCVMFDLFLDEFSQASLYVIGIENLDKQCMELISSPEFKELSFTQKEMKKYRLKN</sequence>
<dbReference type="RefSeq" id="WP_052243176.1">
    <property type="nucleotide sequence ID" value="NZ_CP037746.1"/>
</dbReference>
<dbReference type="Proteomes" id="UP000321325">
    <property type="component" value="Unassembled WGS sequence"/>
</dbReference>
<protein>
    <recommendedName>
        <fullName evidence="6">Periplasmic protein</fullName>
    </recommendedName>
</protein>
<evidence type="ECO:0000313" key="4">
    <source>
        <dbReference type="Proteomes" id="UP000293421"/>
    </source>
</evidence>
<feature type="signal peptide" evidence="1">
    <location>
        <begin position="1"/>
        <end position="15"/>
    </location>
</feature>
<evidence type="ECO:0000313" key="2">
    <source>
        <dbReference type="EMBL" id="QBL13413.1"/>
    </source>
</evidence>
<feature type="chain" id="PRO_5042252951" description="Periplasmic protein" evidence="1">
    <location>
        <begin position="16"/>
        <end position="209"/>
    </location>
</feature>
<gene>
    <name evidence="2" type="ORF">A9460_03340</name>
    <name evidence="3" type="ORF">FVD15_03025</name>
</gene>
<keyword evidence="5" id="KW-1185">Reference proteome</keyword>
<dbReference type="EMBL" id="CP037746">
    <property type="protein sequence ID" value="QBL13413.1"/>
    <property type="molecule type" value="Genomic_DNA"/>
</dbReference>
<evidence type="ECO:0008006" key="6">
    <source>
        <dbReference type="Google" id="ProtNLM"/>
    </source>
</evidence>
<proteinExistence type="predicted"/>
<name>A0AAE5YJ22_9BACT</name>
<dbReference type="AlphaFoldDB" id="A0AAE5YJ22"/>
<keyword evidence="1" id="KW-0732">Signal</keyword>
<dbReference type="EMBL" id="VRMB01000009">
    <property type="protein sequence ID" value="TXK70449.1"/>
    <property type="molecule type" value="Genomic_DNA"/>
</dbReference>
<reference evidence="3 5" key="2">
    <citation type="submission" date="2019-08" db="EMBL/GenBank/DDBJ databases">
        <title>Rapid identification of Enteric Bacteria from Whole Genome Sequences (WGS) using Average Nucleotide Identity (ANI).</title>
        <authorList>
            <person name="Lane C."/>
        </authorList>
    </citation>
    <scope>NUCLEOTIDE SEQUENCE [LARGE SCALE GENOMIC DNA]</scope>
    <source>
        <strain evidence="3 5">2010D-8464</strain>
    </source>
</reference>
<evidence type="ECO:0000313" key="3">
    <source>
        <dbReference type="EMBL" id="TXK70449.1"/>
    </source>
</evidence>
<dbReference type="GeneID" id="66287631"/>
<evidence type="ECO:0000313" key="5">
    <source>
        <dbReference type="Proteomes" id="UP000321325"/>
    </source>
</evidence>
<organism evidence="2 4">
    <name type="scientific">Campylobacter volucris</name>
    <dbReference type="NCBI Taxonomy" id="1031542"/>
    <lineage>
        <taxon>Bacteria</taxon>
        <taxon>Pseudomonadati</taxon>
        <taxon>Campylobacterota</taxon>
        <taxon>Epsilonproteobacteria</taxon>
        <taxon>Campylobacterales</taxon>
        <taxon>Campylobacteraceae</taxon>
        <taxon>Campylobacter</taxon>
    </lineage>
</organism>
<evidence type="ECO:0000256" key="1">
    <source>
        <dbReference type="SAM" id="SignalP"/>
    </source>
</evidence>
<dbReference type="Proteomes" id="UP000293421">
    <property type="component" value="Chromosome"/>
</dbReference>